<organism evidence="1 2">
    <name type="scientific">Rhamnusium bicolor</name>
    <dbReference type="NCBI Taxonomy" id="1586634"/>
    <lineage>
        <taxon>Eukaryota</taxon>
        <taxon>Metazoa</taxon>
        <taxon>Ecdysozoa</taxon>
        <taxon>Arthropoda</taxon>
        <taxon>Hexapoda</taxon>
        <taxon>Insecta</taxon>
        <taxon>Pterygota</taxon>
        <taxon>Neoptera</taxon>
        <taxon>Endopterygota</taxon>
        <taxon>Coleoptera</taxon>
        <taxon>Polyphaga</taxon>
        <taxon>Cucujiformia</taxon>
        <taxon>Chrysomeloidea</taxon>
        <taxon>Cerambycidae</taxon>
        <taxon>Lepturinae</taxon>
        <taxon>Rhagiini</taxon>
        <taxon>Rhamnusium</taxon>
    </lineage>
</organism>
<gene>
    <name evidence="1" type="ORF">NQ314_020337</name>
</gene>
<sequence length="83" mass="9164">MCDDYTALSNEPESHRTKATALAEIKEHMSFMDVNFCKEKMIADAVWHPMWTGTIAIAYADVSPNVYSSGPKTDDVVSGHSVL</sequence>
<keyword evidence="2" id="KW-1185">Reference proteome</keyword>
<dbReference type="AlphaFoldDB" id="A0AAV8WLY9"/>
<reference evidence="1" key="1">
    <citation type="journal article" date="2023" name="Insect Mol. Biol.">
        <title>Genome sequencing provides insights into the evolution of gene families encoding plant cell wall-degrading enzymes in longhorned beetles.</title>
        <authorList>
            <person name="Shin N.R."/>
            <person name="Okamura Y."/>
            <person name="Kirsch R."/>
            <person name="Pauchet Y."/>
        </authorList>
    </citation>
    <scope>NUCLEOTIDE SEQUENCE</scope>
    <source>
        <strain evidence="1">RBIC_L_NR</strain>
    </source>
</reference>
<proteinExistence type="predicted"/>
<evidence type="ECO:0000313" key="1">
    <source>
        <dbReference type="EMBL" id="KAJ8927215.1"/>
    </source>
</evidence>
<name>A0AAV8WLY9_9CUCU</name>
<accession>A0AAV8WLY9</accession>
<dbReference type="Proteomes" id="UP001162156">
    <property type="component" value="Unassembled WGS sequence"/>
</dbReference>
<evidence type="ECO:0000313" key="2">
    <source>
        <dbReference type="Proteomes" id="UP001162156"/>
    </source>
</evidence>
<comment type="caution">
    <text evidence="1">The sequence shown here is derived from an EMBL/GenBank/DDBJ whole genome shotgun (WGS) entry which is preliminary data.</text>
</comment>
<protein>
    <submittedName>
        <fullName evidence="1">Uncharacterized protein</fullName>
    </submittedName>
</protein>
<dbReference type="EMBL" id="JANEYF010005711">
    <property type="protein sequence ID" value="KAJ8927215.1"/>
    <property type="molecule type" value="Genomic_DNA"/>
</dbReference>